<sequence>MPTGSRIRLLIYHSHNNTHSTSTITRKQHTIYSSSTNHLTELQIYASRQKSIVSKKMSVLPVGHPSIPSGVSIDDLVAIITIHDPEAIKANRNTPYQMTQILSQRPGRITRGSLEGCHIFLHKVQGQAYYTMGRADSPAETEMPRKRDIYLTDKQAAIFHLRLEPIQASNAWRIQNSCAVLATVNGVPIQCSSARKPEDPERLPCAVYLRQDTVNRLTIRGLRVDIWLLKTVQEAYPTDIATISPIDNAFAHRSEPWAQRDLFLLKEQVSHKSHRVLHRFTGETFTAKVFRDAPNRWQLRANEFQKFARNQVDASIVRYRAELAIDNIPAVITDTHYGLMSYAAMQSKIQKMHPGHRFLIAAKLQRRLFSALDFLHFHGILHGSVTLDAVLIRLLGHKVATVLLVDYSAATSVPLGAEISRLAMLEDARTAMEIVEDCCNIWKLRKKPSEEAESDEMLVRKIATAQEDVDLIKRVVNDFLAKGGDKYSKKYRKLLDLVEEKRYDLQMSQNRRKDNAKRVAIAPCRQSLINDMIQDWTRTQPPFKIGETAWMHLTLGHPYFDNLTNELRYNRWESTPREICTQFKNLAGEIEEPWQSILVLKPLSFGRCDGQFVEEQILMWLASCCEIFPAWRHALETEYSRCVDPCNGLIKIEHLRFLQDALSKRGNLPTSMCSTFKELLAPIEQDQSTLQSKALHHVTLHAPSNMFNLTQLQRLTGPERFVKCVQDPNSRCDTFVEVRGEPSLQGCYAPLALLSQFVQLLGLSLLGSPKISKSTPMHDPADFSQVPAGRIVLARTGLVAFASMTRGGNQCVFYAPRIPKPVDLLCESTFFATYFGNMKILPDLTDGKSRYERPAHWSKFRTAEEQESATDWRRQVMAAPARNFSAKRNRSSMSSPCPNGRVDNRSAVSWQSSAMEVYQSPLRRMLKVRERRRAQAFPPTKRNVDAQNEEPNPPSEKRSRISPGPGDVTPTRQKPEPADAHVKMVAERLAAMADVDNTDGSPGVINPLGPRGDGAGQAVGSDTPCDRVFDLPYLVQEGKFDITADRKKAEKWLTDMEAKAGESEKNSPPVNAHLSLLRIPAPSVTDSDATVAVSLDEAVLNKHRAALRKGDTSNVSIRQGMNQVKCDPRTPRHTVTKLAGIPEDEDGEDEILVFSPPTPLVSDWLGGLRRSRRARGSSESKDRSTGKDETDKGHHPE</sequence>
<dbReference type="OMA" id="AGTRTHY"/>
<evidence type="ECO:0000256" key="1">
    <source>
        <dbReference type="SAM" id="MobiDB-lite"/>
    </source>
</evidence>
<proteinExistence type="predicted"/>
<dbReference type="HOGENOM" id="CLU_003325_0_0_1"/>
<feature type="region of interest" description="Disordered" evidence="1">
    <location>
        <begin position="1154"/>
        <end position="1197"/>
    </location>
</feature>
<dbReference type="InParanoid" id="E5ABI5"/>
<keyword evidence="3" id="KW-1185">Reference proteome</keyword>
<reference evidence="3" key="1">
    <citation type="journal article" date="2011" name="Nat. Commun.">
        <title>Effector diversification within compartments of the Leptosphaeria maculans genome affected by Repeat-Induced Point mutations.</title>
        <authorList>
            <person name="Rouxel T."/>
            <person name="Grandaubert J."/>
            <person name="Hane J.K."/>
            <person name="Hoede C."/>
            <person name="van de Wouw A.P."/>
            <person name="Couloux A."/>
            <person name="Dominguez V."/>
            <person name="Anthouard V."/>
            <person name="Bally P."/>
            <person name="Bourras S."/>
            <person name="Cozijnsen A.J."/>
            <person name="Ciuffetti L.M."/>
            <person name="Degrave A."/>
            <person name="Dilmaghani A."/>
            <person name="Duret L."/>
            <person name="Fudal I."/>
            <person name="Goodwin S.B."/>
            <person name="Gout L."/>
            <person name="Glaser N."/>
            <person name="Linglin J."/>
            <person name="Kema G.H.J."/>
            <person name="Lapalu N."/>
            <person name="Lawrence C.B."/>
            <person name="May K."/>
            <person name="Meyer M."/>
            <person name="Ollivier B."/>
            <person name="Poulain J."/>
            <person name="Schoch C.L."/>
            <person name="Simon A."/>
            <person name="Spatafora J.W."/>
            <person name="Stachowiak A."/>
            <person name="Turgeon B.G."/>
            <person name="Tyler B.M."/>
            <person name="Vincent D."/>
            <person name="Weissenbach J."/>
            <person name="Amselem J."/>
            <person name="Quesneville H."/>
            <person name="Oliver R.P."/>
            <person name="Wincker P."/>
            <person name="Balesdent M.-H."/>
            <person name="Howlett B.J."/>
        </authorList>
    </citation>
    <scope>NUCLEOTIDE SEQUENCE [LARGE SCALE GENOMIC DNA]</scope>
    <source>
        <strain evidence="3">JN3 / isolate v23.1.3 / race Av1-4-5-6-7-8</strain>
    </source>
</reference>
<organism evidence="3">
    <name type="scientific">Leptosphaeria maculans (strain JN3 / isolate v23.1.3 / race Av1-4-5-6-7-8)</name>
    <name type="common">Blackleg fungus</name>
    <name type="synonym">Phoma lingam</name>
    <dbReference type="NCBI Taxonomy" id="985895"/>
    <lineage>
        <taxon>Eukaryota</taxon>
        <taxon>Fungi</taxon>
        <taxon>Dikarya</taxon>
        <taxon>Ascomycota</taxon>
        <taxon>Pezizomycotina</taxon>
        <taxon>Dothideomycetes</taxon>
        <taxon>Pleosporomycetidae</taxon>
        <taxon>Pleosporales</taxon>
        <taxon>Pleosporineae</taxon>
        <taxon>Leptosphaeriaceae</taxon>
        <taxon>Plenodomus</taxon>
        <taxon>Plenodomus lingam/Leptosphaeria maculans species complex</taxon>
    </lineage>
</organism>
<protein>
    <submittedName>
        <fullName evidence="2">Predicted protein</fullName>
    </submittedName>
</protein>
<feature type="region of interest" description="Disordered" evidence="1">
    <location>
        <begin position="885"/>
        <end position="904"/>
    </location>
</feature>
<dbReference type="InterPro" id="IPR011009">
    <property type="entry name" value="Kinase-like_dom_sf"/>
</dbReference>
<evidence type="ECO:0000313" key="2">
    <source>
        <dbReference type="EMBL" id="CBY01026.1"/>
    </source>
</evidence>
<dbReference type="eggNOG" id="ENOG502R8H1">
    <property type="taxonomic scope" value="Eukaryota"/>
</dbReference>
<evidence type="ECO:0000313" key="3">
    <source>
        <dbReference type="Proteomes" id="UP000002668"/>
    </source>
</evidence>
<dbReference type="VEuPathDB" id="FungiDB:LEMA_P021560.1"/>
<dbReference type="GeneID" id="13291606"/>
<feature type="region of interest" description="Disordered" evidence="1">
    <location>
        <begin position="930"/>
        <end position="978"/>
    </location>
</feature>
<dbReference type="Proteomes" id="UP000002668">
    <property type="component" value="Genome"/>
</dbReference>
<dbReference type="EMBL" id="FP929138">
    <property type="protein sequence ID" value="CBY01026.1"/>
    <property type="molecule type" value="Genomic_DNA"/>
</dbReference>
<name>E5ABI5_LEPMJ</name>
<dbReference type="OrthoDB" id="3793287at2759"/>
<dbReference type="AlphaFoldDB" id="E5ABI5"/>
<accession>E5ABI5</accession>
<gene>
    <name evidence="2" type="ORF">LEMA_P021560.1</name>
</gene>
<feature type="compositionally biased region" description="Basic and acidic residues" evidence="1">
    <location>
        <begin position="1176"/>
        <end position="1197"/>
    </location>
</feature>
<dbReference type="SUPFAM" id="SSF56112">
    <property type="entry name" value="Protein kinase-like (PK-like)"/>
    <property type="match status" value="1"/>
</dbReference>